<dbReference type="RefSeq" id="XP_052131558.1">
    <property type="nucleotide sequence ID" value="XM_052275598.1"/>
</dbReference>
<evidence type="ECO:0000313" key="3">
    <source>
        <dbReference type="RefSeq" id="XP_052131558.1"/>
    </source>
</evidence>
<gene>
    <name evidence="3" type="primary">LOC127751665</name>
</gene>
<name>A0A9C6X9F2_FRAOC</name>
<dbReference type="AlphaFoldDB" id="A0A9C6X9F2"/>
<evidence type="ECO:0000256" key="1">
    <source>
        <dbReference type="SAM" id="MobiDB-lite"/>
    </source>
</evidence>
<feature type="compositionally biased region" description="Low complexity" evidence="1">
    <location>
        <begin position="87"/>
        <end position="124"/>
    </location>
</feature>
<evidence type="ECO:0000313" key="2">
    <source>
        <dbReference type="Proteomes" id="UP000504606"/>
    </source>
</evidence>
<dbReference type="Proteomes" id="UP000504606">
    <property type="component" value="Unplaced"/>
</dbReference>
<sequence>MEPDLAELLESCGLSHLRQKIEEERFDWETLKCLDITTVACLTPFGGEQCKLLQKIAEYKRRTVEVSAIGSPPSSDLTTNSSALVHSQSSGSTSSCASTSSTASPLASTSSTSSSKRPSSSNATSGAAKRYLTAIDYVQKFEKYDLRKALETDALCKHILLAYQSEVENYNEDDVDAVPPVLSDFQRDKLTALIGTFIRSVTIYPDHKLYPIFTRKIKEVFPFESEVTLHYFCCVGDIKEAVEKRRAQMISGGKGAPLIVVVDQEKSQSACVSVAKLLYKVESVLHALDLCFKSFFALHIAYPDESKHIWIVLQRAIYGFTTEWDPEVIQSSWIQAYA</sequence>
<dbReference type="KEGG" id="foc:127751665"/>
<feature type="compositionally biased region" description="Polar residues" evidence="1">
    <location>
        <begin position="72"/>
        <end position="86"/>
    </location>
</feature>
<accession>A0A9C6X9F2</accession>
<keyword evidence="2" id="KW-1185">Reference proteome</keyword>
<reference evidence="3" key="1">
    <citation type="submission" date="2025-08" db="UniProtKB">
        <authorList>
            <consortium name="RefSeq"/>
        </authorList>
    </citation>
    <scope>IDENTIFICATION</scope>
    <source>
        <tissue evidence="3">Whole organism</tissue>
    </source>
</reference>
<organism evidence="2 3">
    <name type="scientific">Frankliniella occidentalis</name>
    <name type="common">Western flower thrips</name>
    <name type="synonym">Euthrips occidentalis</name>
    <dbReference type="NCBI Taxonomy" id="133901"/>
    <lineage>
        <taxon>Eukaryota</taxon>
        <taxon>Metazoa</taxon>
        <taxon>Ecdysozoa</taxon>
        <taxon>Arthropoda</taxon>
        <taxon>Hexapoda</taxon>
        <taxon>Insecta</taxon>
        <taxon>Pterygota</taxon>
        <taxon>Neoptera</taxon>
        <taxon>Paraneoptera</taxon>
        <taxon>Thysanoptera</taxon>
        <taxon>Terebrantia</taxon>
        <taxon>Thripoidea</taxon>
        <taxon>Thripidae</taxon>
        <taxon>Frankliniella</taxon>
    </lineage>
</organism>
<dbReference type="OrthoDB" id="7698488at2759"/>
<dbReference type="GeneID" id="127751665"/>
<feature type="region of interest" description="Disordered" evidence="1">
    <location>
        <begin position="68"/>
        <end position="124"/>
    </location>
</feature>
<protein>
    <submittedName>
        <fullName evidence="3">Uncharacterized protein LOC127751665</fullName>
    </submittedName>
</protein>
<proteinExistence type="predicted"/>